<proteinExistence type="predicted"/>
<dbReference type="RefSeq" id="WP_211973679.1">
    <property type="nucleotide sequence ID" value="NZ_CBFHAM010000039.1"/>
</dbReference>
<feature type="domain" description="Bacteroidetes PKD-like" evidence="2">
    <location>
        <begin position="50"/>
        <end position="99"/>
    </location>
</feature>
<protein>
    <submittedName>
        <fullName evidence="3">DUF5074 domain-containing protein</fullName>
    </submittedName>
</protein>
<dbReference type="InterPro" id="IPR041696">
    <property type="entry name" value="PKD_3"/>
</dbReference>
<reference evidence="3 4" key="1">
    <citation type="submission" date="2021-04" db="EMBL/GenBank/DDBJ databases">
        <title>Chitinophaga sp. nov., isolated from the rhizosphere soil.</title>
        <authorList>
            <person name="He S."/>
        </authorList>
    </citation>
    <scope>NUCLEOTIDE SEQUENCE [LARGE SCALE GENOMIC DNA]</scope>
    <source>
        <strain evidence="3 4">2R12</strain>
    </source>
</reference>
<dbReference type="PROSITE" id="PS51257">
    <property type="entry name" value="PROKAR_LIPOPROTEIN"/>
    <property type="match status" value="1"/>
</dbReference>
<accession>A0ABS5J029</accession>
<evidence type="ECO:0000256" key="1">
    <source>
        <dbReference type="SAM" id="SignalP"/>
    </source>
</evidence>
<keyword evidence="4" id="KW-1185">Reference proteome</keyword>
<dbReference type="InterPro" id="IPR011044">
    <property type="entry name" value="Quino_amine_DH_bsu"/>
</dbReference>
<evidence type="ECO:0000259" key="2">
    <source>
        <dbReference type="Pfam" id="PF16820"/>
    </source>
</evidence>
<sequence>MRSISRKFQLSFFVAVISIVGLASCSKDNEAAVVAPRIVTPGLKDGKDTIYIGDSRVLSPQLADVKNPTFLWLVNGVQASTDSTFTFAPTERGDYTISYKIISGNALATYYYQVKVLGKFENGFFLINEGWFGHEPGDVNFYRNGEDSVYKYVFQRNNPGKTLGTTTEFGTIFNNKMYLTSKQGAALVVADAGTMKETGRIDQLPATPNAFLGINTGTGLVGTTDGIYPINLQALTAGSKLSSVSGQIGGMIQSGAYIFVMSETDGVVALNSADFSKAKQVLSKADVGFAITPDGRIWAGQGKSLYAINTQSLLVDTIPVPFDINGSWGAWNAGMMTASTVENAVFIGKTNSWGAGGNEIYKYSPGKPQSLTTPFITVPAGRELIGAAVRYNPANNTVVVTDVKSGYGQNYADNTLYIYDASSGGLKKSVAYTGFFFPAITTFNR</sequence>
<feature type="signal peptide" evidence="1">
    <location>
        <begin position="1"/>
        <end position="23"/>
    </location>
</feature>
<dbReference type="SUPFAM" id="SSF50969">
    <property type="entry name" value="YVTN repeat-like/Quinoprotein amine dehydrogenase"/>
    <property type="match status" value="1"/>
</dbReference>
<feature type="chain" id="PRO_5046111082" evidence="1">
    <location>
        <begin position="24"/>
        <end position="445"/>
    </location>
</feature>
<dbReference type="EMBL" id="JAGTXB010000006">
    <property type="protein sequence ID" value="MBS0028578.1"/>
    <property type="molecule type" value="Genomic_DNA"/>
</dbReference>
<organism evidence="3 4">
    <name type="scientific">Chitinophaga hostae</name>
    <dbReference type="NCBI Taxonomy" id="2831022"/>
    <lineage>
        <taxon>Bacteria</taxon>
        <taxon>Pseudomonadati</taxon>
        <taxon>Bacteroidota</taxon>
        <taxon>Chitinophagia</taxon>
        <taxon>Chitinophagales</taxon>
        <taxon>Chitinophagaceae</taxon>
        <taxon>Chitinophaga</taxon>
    </lineage>
</organism>
<dbReference type="Proteomes" id="UP000676386">
    <property type="component" value="Unassembled WGS sequence"/>
</dbReference>
<dbReference type="Pfam" id="PF16820">
    <property type="entry name" value="PKD_3"/>
    <property type="match status" value="1"/>
</dbReference>
<dbReference type="Pfam" id="PF16819">
    <property type="entry name" value="DUF5074"/>
    <property type="match status" value="1"/>
</dbReference>
<gene>
    <name evidence="3" type="ORF">KE626_14755</name>
</gene>
<evidence type="ECO:0000313" key="3">
    <source>
        <dbReference type="EMBL" id="MBS0028578.1"/>
    </source>
</evidence>
<dbReference type="InterPro" id="IPR015943">
    <property type="entry name" value="WD40/YVTN_repeat-like_dom_sf"/>
</dbReference>
<dbReference type="InterPro" id="IPR031815">
    <property type="entry name" value="DUF5074"/>
</dbReference>
<evidence type="ECO:0000313" key="4">
    <source>
        <dbReference type="Proteomes" id="UP000676386"/>
    </source>
</evidence>
<comment type="caution">
    <text evidence="3">The sequence shown here is derived from an EMBL/GenBank/DDBJ whole genome shotgun (WGS) entry which is preliminary data.</text>
</comment>
<name>A0ABS5J029_9BACT</name>
<dbReference type="Gene3D" id="2.130.10.10">
    <property type="entry name" value="YVTN repeat-like/Quinoprotein amine dehydrogenase"/>
    <property type="match status" value="1"/>
</dbReference>
<keyword evidence="1" id="KW-0732">Signal</keyword>